<protein>
    <recommendedName>
        <fullName evidence="1">Cysteine-rich small domain-containing protein</fullName>
    </recommendedName>
</protein>
<dbReference type="AlphaFoldDB" id="A0A644WM14"/>
<name>A0A644WM14_9ZZZZ</name>
<feature type="domain" description="Cysteine-rich small" evidence="1">
    <location>
        <begin position="210"/>
        <end position="289"/>
    </location>
</feature>
<dbReference type="PANTHER" id="PTHR35336:SF5">
    <property type="entry name" value="ADENOSYLCOBINAMIDE AMIDOHYDROLASE"/>
    <property type="match status" value="1"/>
</dbReference>
<evidence type="ECO:0000313" key="2">
    <source>
        <dbReference type="EMBL" id="MPM04617.1"/>
    </source>
</evidence>
<dbReference type="PANTHER" id="PTHR35336">
    <property type="entry name" value="ADENOSYLCOBINAMIDE AMIDOHYDROLASE"/>
    <property type="match status" value="1"/>
</dbReference>
<dbReference type="InterPro" id="IPR002808">
    <property type="entry name" value="AdoCbi_amidolase"/>
</dbReference>
<dbReference type="EMBL" id="VSSQ01001054">
    <property type="protein sequence ID" value="MPM04617.1"/>
    <property type="molecule type" value="Genomic_DNA"/>
</dbReference>
<dbReference type="InterPro" id="IPR007212">
    <property type="entry name" value="Zf-like"/>
</dbReference>
<proteinExistence type="predicted"/>
<evidence type="ECO:0000259" key="1">
    <source>
        <dbReference type="Pfam" id="PF04071"/>
    </source>
</evidence>
<dbReference type="Pfam" id="PF04071">
    <property type="entry name" value="zf-like"/>
    <property type="match status" value="1"/>
</dbReference>
<dbReference type="InterPro" id="IPR052209">
    <property type="entry name" value="CbiZ"/>
</dbReference>
<accession>A0A644WM14</accession>
<dbReference type="Pfam" id="PF01955">
    <property type="entry name" value="CbiZ"/>
    <property type="match status" value="1"/>
</dbReference>
<reference evidence="2" key="1">
    <citation type="submission" date="2019-08" db="EMBL/GenBank/DDBJ databases">
        <authorList>
            <person name="Kucharzyk K."/>
            <person name="Murdoch R.W."/>
            <person name="Higgins S."/>
            <person name="Loffler F."/>
        </authorList>
    </citation>
    <scope>NUCLEOTIDE SEQUENCE</scope>
</reference>
<gene>
    <name evidence="2" type="ORF">SDC9_50895</name>
</gene>
<organism evidence="2">
    <name type="scientific">bioreactor metagenome</name>
    <dbReference type="NCBI Taxonomy" id="1076179"/>
    <lineage>
        <taxon>unclassified sequences</taxon>
        <taxon>metagenomes</taxon>
        <taxon>ecological metagenomes</taxon>
    </lineage>
</organism>
<sequence length="296" mass="32791">MRYHYTNNTLYVRGAFHAVSTGVDGGVRQVSTLLNHTVSKDFDHNDPLEFIRGLLADANYADDAFGLLTAVSMKHLCVLQYDYISVFVTAGVSNPNPDPTRPHTINVIVTSNEGFSTAALLETIITVTEAKAHALRLLGRDFTGTTSDAVITASEGEAVHTYAGTFTEPGKRIYAAVLHGVMEAVKRHEGTIQVTGPSYFIYSRYNGHGWFEWKKKDCPYYPCHFPGQSCDFCYCPFYPCHDESLGEWIDSSSSGQKVWACTDCLLLHKPHVAAYLKDHPDADLDELKRIDGPTAE</sequence>
<comment type="caution">
    <text evidence="2">The sequence shown here is derived from an EMBL/GenBank/DDBJ whole genome shotgun (WGS) entry which is preliminary data.</text>
</comment>